<keyword evidence="2" id="KW-1185">Reference proteome</keyword>
<sequence length="233" mass="27268">VTWKVTSQLFTLFSVYNAMFQPKQGGNMVKRPKSALYFLPVEGLSLPKGYTISCDVSRITFGTSEKANEKNIKYHYHARSLAKRLCIESFGTNRVAQEEYAVEFTSQPPHGCRVLKPNGIKKSVTFSELVEICETHDYRDGMLSGNKENYDIYVWFEGLTLANTLYNECIVRDIFKFLQKYISLKIWLISSVQKQTESKENIERRRNPYYIKRRQKREMNLHRDINPSNCIYD</sequence>
<protein>
    <submittedName>
        <fullName evidence="1">8286_t:CDS:1</fullName>
    </submittedName>
</protein>
<reference evidence="1" key="1">
    <citation type="submission" date="2021-06" db="EMBL/GenBank/DDBJ databases">
        <authorList>
            <person name="Kallberg Y."/>
            <person name="Tangrot J."/>
            <person name="Rosling A."/>
        </authorList>
    </citation>
    <scope>NUCLEOTIDE SEQUENCE</scope>
    <source>
        <strain evidence="1">CL551</strain>
    </source>
</reference>
<proteinExistence type="predicted"/>
<accession>A0A9N9IZE6</accession>
<gene>
    <name evidence="1" type="ORF">AMORRO_LOCUS15710</name>
</gene>
<feature type="non-terminal residue" evidence="1">
    <location>
        <position position="1"/>
    </location>
</feature>
<dbReference type="EMBL" id="CAJVPV010039088">
    <property type="protein sequence ID" value="CAG8757752.1"/>
    <property type="molecule type" value="Genomic_DNA"/>
</dbReference>
<feature type="non-terminal residue" evidence="1">
    <location>
        <position position="233"/>
    </location>
</feature>
<dbReference type="AlphaFoldDB" id="A0A9N9IZE6"/>
<evidence type="ECO:0000313" key="2">
    <source>
        <dbReference type="Proteomes" id="UP000789342"/>
    </source>
</evidence>
<organism evidence="1 2">
    <name type="scientific">Acaulospora morrowiae</name>
    <dbReference type="NCBI Taxonomy" id="94023"/>
    <lineage>
        <taxon>Eukaryota</taxon>
        <taxon>Fungi</taxon>
        <taxon>Fungi incertae sedis</taxon>
        <taxon>Mucoromycota</taxon>
        <taxon>Glomeromycotina</taxon>
        <taxon>Glomeromycetes</taxon>
        <taxon>Diversisporales</taxon>
        <taxon>Acaulosporaceae</taxon>
        <taxon>Acaulospora</taxon>
    </lineage>
</organism>
<name>A0A9N9IZE6_9GLOM</name>
<dbReference type="Proteomes" id="UP000789342">
    <property type="component" value="Unassembled WGS sequence"/>
</dbReference>
<comment type="caution">
    <text evidence="1">The sequence shown here is derived from an EMBL/GenBank/DDBJ whole genome shotgun (WGS) entry which is preliminary data.</text>
</comment>
<evidence type="ECO:0000313" key="1">
    <source>
        <dbReference type="EMBL" id="CAG8757752.1"/>
    </source>
</evidence>